<organism evidence="2 3">
    <name type="scientific">Vibrio anguillarum</name>
    <name type="common">Listonella anguillarum</name>
    <dbReference type="NCBI Taxonomy" id="55601"/>
    <lineage>
        <taxon>Bacteria</taxon>
        <taxon>Pseudomonadati</taxon>
        <taxon>Pseudomonadota</taxon>
        <taxon>Gammaproteobacteria</taxon>
        <taxon>Vibrionales</taxon>
        <taxon>Vibrionaceae</taxon>
        <taxon>Vibrio</taxon>
    </lineage>
</organism>
<dbReference type="RefSeq" id="WP_081245319.1">
    <property type="nucleotide sequence ID" value="NZ_CP023054.1"/>
</dbReference>
<evidence type="ECO:0000313" key="2">
    <source>
        <dbReference type="EMBL" id="MBF4275450.1"/>
    </source>
</evidence>
<evidence type="ECO:0000313" key="3">
    <source>
        <dbReference type="Proteomes" id="UP000722957"/>
    </source>
</evidence>
<dbReference type="InterPro" id="IPR003593">
    <property type="entry name" value="AAA+_ATPase"/>
</dbReference>
<dbReference type="Pfam" id="PF05621">
    <property type="entry name" value="TniB"/>
    <property type="match status" value="1"/>
</dbReference>
<dbReference type="CDD" id="cd00009">
    <property type="entry name" value="AAA"/>
    <property type="match status" value="1"/>
</dbReference>
<gene>
    <name evidence="2" type="ORF">EAY07_26310</name>
</gene>
<feature type="domain" description="AAA+ ATPase" evidence="1">
    <location>
        <begin position="60"/>
        <end position="209"/>
    </location>
</feature>
<sequence length="300" mass="34327">MSELKKKMYPHLSSAALEYVDSSTDDRIRYIRSPRWIGYTRAKEILSKLEDLQAYPKRHRMPNLLIVGESNTGKTMLAERFLDMNLAYEREDGEGIVIPALYVQSPPVPNESRLYNNILNKLFAPYRPSDSIDKKSFQVLQLMKHCNVKMLVLDEIHSLLAGSLEKQRMFLSVLRNLGNELQIPIVGLGTRDALRAIKTDPQLENRFKPVLLPRWEYGIDFRRLLVSFECMLPLKKASGLQSKKIAFKLLTMSEGLLGELSELLSEAAVMAVETGKEQIDIELLSEIDWMSPTQRKTQSV</sequence>
<protein>
    <submittedName>
        <fullName evidence="2">AAA family ATPase</fullName>
    </submittedName>
</protein>
<dbReference type="InterPro" id="IPR008868">
    <property type="entry name" value="TniB"/>
</dbReference>
<reference evidence="2 3" key="1">
    <citation type="journal article" date="2021" name="PeerJ">
        <title>Analysis of 44 Vibrio anguillarum genomes reveals high genetic diversity.</title>
        <authorList>
            <person name="Hansen M.J."/>
            <person name="Dalsgaard I."/>
        </authorList>
    </citation>
    <scope>NUCLEOTIDE SEQUENCE [LARGE SCALE GENOMIC DNA]</scope>
    <source>
        <strain evidence="2 3">17-16730-2A</strain>
    </source>
</reference>
<name>A0ABD4KVK6_VIBAN</name>
<dbReference type="Gene3D" id="3.40.50.300">
    <property type="entry name" value="P-loop containing nucleotide triphosphate hydrolases"/>
    <property type="match status" value="1"/>
</dbReference>
<proteinExistence type="predicted"/>
<dbReference type="EMBL" id="RDOM01001220">
    <property type="protein sequence ID" value="MBF4275450.1"/>
    <property type="molecule type" value="Genomic_DNA"/>
</dbReference>
<comment type="caution">
    <text evidence="2">The sequence shown here is derived from an EMBL/GenBank/DDBJ whole genome shotgun (WGS) entry which is preliminary data.</text>
</comment>
<dbReference type="AlphaFoldDB" id="A0ABD4KVK6"/>
<dbReference type="SUPFAM" id="SSF52540">
    <property type="entry name" value="P-loop containing nucleoside triphosphate hydrolases"/>
    <property type="match status" value="1"/>
</dbReference>
<dbReference type="InterPro" id="IPR027417">
    <property type="entry name" value="P-loop_NTPase"/>
</dbReference>
<dbReference type="SMART" id="SM00382">
    <property type="entry name" value="AAA"/>
    <property type="match status" value="1"/>
</dbReference>
<evidence type="ECO:0000259" key="1">
    <source>
        <dbReference type="SMART" id="SM00382"/>
    </source>
</evidence>
<accession>A0ABD4KVK6</accession>
<dbReference type="Proteomes" id="UP000722957">
    <property type="component" value="Unassembled WGS sequence"/>
</dbReference>